<accession>A0A183FT71</accession>
<dbReference type="Proteomes" id="UP000050761">
    <property type="component" value="Unassembled WGS sequence"/>
</dbReference>
<protein>
    <submittedName>
        <fullName evidence="4">DUF1738 domain-containing protein</fullName>
    </submittedName>
</protein>
<evidence type="ECO:0000313" key="4">
    <source>
        <dbReference type="WBParaSite" id="HPBE_0001123001-mRNA-1"/>
    </source>
</evidence>
<keyword evidence="3" id="KW-1185">Reference proteome</keyword>
<dbReference type="EMBL" id="UZAH01027030">
    <property type="protein sequence ID" value="VDO87894.1"/>
    <property type="molecule type" value="Genomic_DNA"/>
</dbReference>
<proteinExistence type="predicted"/>
<accession>A0A3P7ZUR9</accession>
<dbReference type="WBParaSite" id="HPBE_0001123001-mRNA-1">
    <property type="protein sequence ID" value="HPBE_0001123001-mRNA-1"/>
    <property type="gene ID" value="HPBE_0001123001"/>
</dbReference>
<name>A0A183FT71_HELPZ</name>
<reference evidence="2 3" key="1">
    <citation type="submission" date="2018-11" db="EMBL/GenBank/DDBJ databases">
        <authorList>
            <consortium name="Pathogen Informatics"/>
        </authorList>
    </citation>
    <scope>NUCLEOTIDE SEQUENCE [LARGE SCALE GENOMIC DNA]</scope>
</reference>
<feature type="compositionally biased region" description="Basic and acidic residues" evidence="1">
    <location>
        <begin position="123"/>
        <end position="132"/>
    </location>
</feature>
<gene>
    <name evidence="2" type="ORF">HPBE_LOCUS11231</name>
</gene>
<feature type="region of interest" description="Disordered" evidence="1">
    <location>
        <begin position="113"/>
        <end position="167"/>
    </location>
</feature>
<sequence>MSPLEKGHLLFKCADGCLDGATLGDIKGVPFPGAVGKEEFGSLWTAWLACSIFRRSDIDLGTKIKYHRQGHVFFDADSLKMVLKSAYSRCVDWTDLICNTVKIAEHTSVENHKVHHSYNEAPQKVRERNARDKPRKTRPTGFAAFEGANPMERGGIRGEDESGHEFQ</sequence>
<evidence type="ECO:0000256" key="1">
    <source>
        <dbReference type="SAM" id="MobiDB-lite"/>
    </source>
</evidence>
<organism evidence="3 4">
    <name type="scientific">Heligmosomoides polygyrus</name>
    <name type="common">Parasitic roundworm</name>
    <dbReference type="NCBI Taxonomy" id="6339"/>
    <lineage>
        <taxon>Eukaryota</taxon>
        <taxon>Metazoa</taxon>
        <taxon>Ecdysozoa</taxon>
        <taxon>Nematoda</taxon>
        <taxon>Chromadorea</taxon>
        <taxon>Rhabditida</taxon>
        <taxon>Rhabditina</taxon>
        <taxon>Rhabditomorpha</taxon>
        <taxon>Strongyloidea</taxon>
        <taxon>Heligmosomidae</taxon>
        <taxon>Heligmosomoides</taxon>
    </lineage>
</organism>
<evidence type="ECO:0000313" key="2">
    <source>
        <dbReference type="EMBL" id="VDO87894.1"/>
    </source>
</evidence>
<reference evidence="4" key="2">
    <citation type="submission" date="2019-09" db="UniProtKB">
        <authorList>
            <consortium name="WormBaseParasite"/>
        </authorList>
    </citation>
    <scope>IDENTIFICATION</scope>
</reference>
<dbReference type="OrthoDB" id="5868972at2759"/>
<feature type="compositionally biased region" description="Basic and acidic residues" evidence="1">
    <location>
        <begin position="154"/>
        <end position="167"/>
    </location>
</feature>
<dbReference type="AlphaFoldDB" id="A0A183FT71"/>
<evidence type="ECO:0000313" key="3">
    <source>
        <dbReference type="Proteomes" id="UP000050761"/>
    </source>
</evidence>